<dbReference type="STRING" id="1834181.A5880_002030"/>
<keyword evidence="4" id="KW-1185">Reference proteome</keyword>
<dbReference type="Proteomes" id="UP000195139">
    <property type="component" value="Unassembled WGS sequence"/>
</dbReference>
<reference evidence="2 4" key="2">
    <citation type="submission" date="2018-07" db="EMBL/GenBank/DDBJ databases">
        <title>The Genome Sequence of Enterococcus sp. DIV0659b.</title>
        <authorList>
            <consortium name="The Broad Institute Genomics Platform"/>
            <consortium name="The Broad Institute Genomic Center for Infectious Diseases"/>
            <person name="Earl A."/>
            <person name="Manson A."/>
            <person name="Schwartman J."/>
            <person name="Gilmore M."/>
            <person name="Abouelleil A."/>
            <person name="Cao P."/>
            <person name="Chapman S."/>
            <person name="Cusick C."/>
            <person name="Shea T."/>
            <person name="Young S."/>
            <person name="Neafsey D."/>
            <person name="Nusbaum C."/>
            <person name="Birren B."/>
        </authorList>
    </citation>
    <scope>NUCLEOTIDE SEQUENCE [LARGE SCALE GENOMIC DNA]</scope>
    <source>
        <strain evidence="2 4">4G2_DIV0659</strain>
    </source>
</reference>
<dbReference type="InterPro" id="IPR036388">
    <property type="entry name" value="WH-like_DNA-bd_sf"/>
</dbReference>
<dbReference type="Gene3D" id="1.10.10.10">
    <property type="entry name" value="Winged helix-like DNA-binding domain superfamily/Winged helix DNA-binding domain"/>
    <property type="match status" value="1"/>
</dbReference>
<evidence type="ECO:0000313" key="4">
    <source>
        <dbReference type="Proteomes" id="UP000195139"/>
    </source>
</evidence>
<dbReference type="OrthoDB" id="9807907at2"/>
<dbReference type="EMBL" id="NGLE01000003">
    <property type="protein sequence ID" value="OTO07760.1"/>
    <property type="molecule type" value="Genomic_DNA"/>
</dbReference>
<sequence>MNIKTVNIEKIRTMSESAFFDRKSGKIKAQKLAETLVAFANTNGGIVAVGIDDGNLEGVNQLDSIKINDLIQVGYDCCKPVLPIRHEFREITKSNGNKDRILLIEVDPSYEKVYSTMKDKVFTRVGDETKELSYEQRKDLEYERGSRSFESETNSECLLEDLDESLLERFKEIHDYKKDDIWNLLFSRGLAKRLSNKEYVLTNASIILFSKYPHVFLPNAKMRFIRYEGSEAQTGTRMNVIKNETIEGPLPTILYKIINIVENQLREFNFLNIGTKKFEKAPEYPKEAWIEGLVNAAIHRSYNISGDDIRVMMYDDRLEIQSPGKFPSIVTPKNIREVHFSKNPVIARTMNDLKWVREFGEGVDRIYSQMEAFFLDDPIYVEKNNTVKLTLKNNIYIRKLRQSEDIEDKLSIEWSELTLGEQRALSIIYNKGKIKTAQLAKDMKNSTNTARKILESLEAKETIEKIASSRTDPNQYYVFKNDNTY</sequence>
<dbReference type="SUPFAM" id="SSF46785">
    <property type="entry name" value="Winged helix' DNA-binding domain"/>
    <property type="match status" value="1"/>
</dbReference>
<dbReference type="InterPro" id="IPR038475">
    <property type="entry name" value="RecG_C_sf"/>
</dbReference>
<reference evidence="3" key="1">
    <citation type="submission" date="2017-05" db="EMBL/GenBank/DDBJ databases">
        <title>The Genome Sequence of Enterococcus sp. 4G2_DIV0659.</title>
        <authorList>
            <consortium name="The Broad Institute Genomics Platform"/>
            <consortium name="The Broad Institute Genomic Center for Infectious Diseases"/>
            <person name="Earl A."/>
            <person name="Manson A."/>
            <person name="Schwartman J."/>
            <person name="Gilmore M."/>
            <person name="Abouelleil A."/>
            <person name="Cao P."/>
            <person name="Chapman S."/>
            <person name="Cusick C."/>
            <person name="Shea T."/>
            <person name="Young S."/>
            <person name="Neafsey D."/>
            <person name="Nusbaum C."/>
            <person name="Birren B."/>
        </authorList>
    </citation>
    <scope>NUCLEOTIDE SEQUENCE [LARGE SCALE GENOMIC DNA]</scope>
    <source>
        <strain evidence="3">4G2_DIV0659</strain>
    </source>
</reference>
<accession>A0A242CCX2</accession>
<evidence type="ECO:0000313" key="3">
    <source>
        <dbReference type="EMBL" id="OTO07760.1"/>
    </source>
</evidence>
<evidence type="ECO:0000313" key="2">
    <source>
        <dbReference type="EMBL" id="MEI5993859.1"/>
    </source>
</evidence>
<protein>
    <recommendedName>
        <fullName evidence="1">Schlafen AlbA-2 domain-containing protein</fullName>
    </recommendedName>
</protein>
<dbReference type="Pfam" id="PF13749">
    <property type="entry name" value="HATPase_c_4"/>
    <property type="match status" value="1"/>
</dbReference>
<gene>
    <name evidence="2" type="ORF">A5880_001406</name>
    <name evidence="3" type="ORF">A5880_002030</name>
</gene>
<organism evidence="3">
    <name type="scientific">Candidatus Enterococcus mansonii</name>
    <dbReference type="NCBI Taxonomy" id="1834181"/>
    <lineage>
        <taxon>Bacteria</taxon>
        <taxon>Bacillati</taxon>
        <taxon>Bacillota</taxon>
        <taxon>Bacilli</taxon>
        <taxon>Lactobacillales</taxon>
        <taxon>Enterococcaceae</taxon>
        <taxon>Enterococcus</taxon>
    </lineage>
</organism>
<dbReference type="Gene3D" id="3.30.565.60">
    <property type="match status" value="1"/>
</dbReference>
<dbReference type="InterPro" id="IPR038461">
    <property type="entry name" value="Schlafen_AlbA_2_dom_sf"/>
</dbReference>
<name>A0A242CCX2_9ENTE</name>
<proteinExistence type="predicted"/>
<dbReference type="PANTHER" id="PTHR30595">
    <property type="entry name" value="GLPR-RELATED TRANSCRIPTIONAL REPRESSOR"/>
    <property type="match status" value="1"/>
</dbReference>
<comment type="caution">
    <text evidence="3">The sequence shown here is derived from an EMBL/GenBank/DDBJ whole genome shotgun (WGS) entry which is preliminary data.</text>
</comment>
<dbReference type="Gene3D" id="3.30.950.30">
    <property type="entry name" value="Schlafen, AAA domain"/>
    <property type="match status" value="1"/>
</dbReference>
<dbReference type="PANTHER" id="PTHR30595:SF6">
    <property type="entry name" value="SCHLAFEN ALBA-2 DOMAIN-CONTAINING PROTEIN"/>
    <property type="match status" value="1"/>
</dbReference>
<evidence type="ECO:0000259" key="1">
    <source>
        <dbReference type="Pfam" id="PF04326"/>
    </source>
</evidence>
<dbReference type="Pfam" id="PF04326">
    <property type="entry name" value="SLFN_AlbA_2"/>
    <property type="match status" value="1"/>
</dbReference>
<dbReference type="EMBL" id="NGLE02000001">
    <property type="protein sequence ID" value="MEI5993859.1"/>
    <property type="molecule type" value="Genomic_DNA"/>
</dbReference>
<dbReference type="InterPro" id="IPR007421">
    <property type="entry name" value="Schlafen_AlbA_2_dom"/>
</dbReference>
<dbReference type="AlphaFoldDB" id="A0A242CCX2"/>
<dbReference type="RefSeq" id="WP_086330921.1">
    <property type="nucleotide sequence ID" value="NZ_NGLE02000001.1"/>
</dbReference>
<feature type="domain" description="Schlafen AlbA-2" evidence="1">
    <location>
        <begin position="16"/>
        <end position="132"/>
    </location>
</feature>
<dbReference type="InterPro" id="IPR036390">
    <property type="entry name" value="WH_DNA-bd_sf"/>
</dbReference>